<evidence type="ECO:0000313" key="2">
    <source>
        <dbReference type="EMBL" id="KGO88384.1"/>
    </source>
</evidence>
<reference evidence="2 3" key="1">
    <citation type="submission" date="2013-09" db="EMBL/GenBank/DDBJ databases">
        <authorList>
            <person name="Zeng Z."/>
            <person name="Chen C."/>
        </authorList>
    </citation>
    <scope>NUCLEOTIDE SEQUENCE [LARGE SCALE GENOMIC DNA]</scope>
    <source>
        <strain evidence="2 3">WB 3.3-2</strain>
    </source>
</reference>
<name>A0A0A2M7X8_9FLAO</name>
<dbReference type="eggNOG" id="ENOG50338GR">
    <property type="taxonomic scope" value="Bacteria"/>
</dbReference>
<proteinExistence type="predicted"/>
<dbReference type="PROSITE" id="PS51257">
    <property type="entry name" value="PROKAR_LIPOPROTEIN"/>
    <property type="match status" value="1"/>
</dbReference>
<accession>A0A0A2M7X8</accession>
<dbReference type="Proteomes" id="UP000030152">
    <property type="component" value="Unassembled WGS sequence"/>
</dbReference>
<dbReference type="EMBL" id="JRLX01000001">
    <property type="protein sequence ID" value="KGO88384.1"/>
    <property type="molecule type" value="Genomic_DNA"/>
</dbReference>
<dbReference type="AlphaFoldDB" id="A0A0A2M7X8"/>
<sequence>MKKLELKCWGFFLAMLFIMAAPLLLSGCRTALPPEKESTVITVKETLHDTTFIDVPDSSAVKALIECQNGKPVLKQIINATPGRKLRAPTLTLKNDTIGCDCRSDSLKLYAFWKSKQVTTNTEKQIPVLVDKPLKWWQKTLIGMGFILLIMLLVFGGWIIEYKLKK</sequence>
<keyword evidence="3" id="KW-1185">Reference proteome</keyword>
<dbReference type="STRING" id="1121895.GCA_000378485_00258"/>
<keyword evidence="1" id="KW-1133">Transmembrane helix</keyword>
<organism evidence="2 3">
    <name type="scientific">Flavobacterium rivuli WB 3.3-2 = DSM 21788</name>
    <dbReference type="NCBI Taxonomy" id="1121895"/>
    <lineage>
        <taxon>Bacteria</taxon>
        <taxon>Pseudomonadati</taxon>
        <taxon>Bacteroidota</taxon>
        <taxon>Flavobacteriia</taxon>
        <taxon>Flavobacteriales</taxon>
        <taxon>Flavobacteriaceae</taxon>
        <taxon>Flavobacterium</taxon>
    </lineage>
</organism>
<evidence type="ECO:0008006" key="4">
    <source>
        <dbReference type="Google" id="ProtNLM"/>
    </source>
</evidence>
<dbReference type="OrthoDB" id="1261306at2"/>
<dbReference type="RefSeq" id="WP_026299816.1">
    <property type="nucleotide sequence ID" value="NZ_JRLX01000001.1"/>
</dbReference>
<keyword evidence="1" id="KW-0812">Transmembrane</keyword>
<comment type="caution">
    <text evidence="2">The sequence shown here is derived from an EMBL/GenBank/DDBJ whole genome shotgun (WGS) entry which is preliminary data.</text>
</comment>
<evidence type="ECO:0000256" key="1">
    <source>
        <dbReference type="SAM" id="Phobius"/>
    </source>
</evidence>
<feature type="transmembrane region" description="Helical" evidence="1">
    <location>
        <begin position="141"/>
        <end position="160"/>
    </location>
</feature>
<evidence type="ECO:0000313" key="3">
    <source>
        <dbReference type="Proteomes" id="UP000030152"/>
    </source>
</evidence>
<protein>
    <recommendedName>
        <fullName evidence="4">Lipoprotein</fullName>
    </recommendedName>
</protein>
<gene>
    <name evidence="2" type="ORF">Q765_00240</name>
</gene>
<keyword evidence="1" id="KW-0472">Membrane</keyword>